<feature type="chain" id="PRO_5024886901" evidence="1">
    <location>
        <begin position="20"/>
        <end position="76"/>
    </location>
</feature>
<sequence>MHLHILLTFLLVTSSYKSGDHSISTIEVSDLLQANQHSALARGPLDLKDASAIAAMETGLSISRHGRQVYPIFDDE</sequence>
<reference evidence="2 3" key="1">
    <citation type="submission" date="2019-04" db="EMBL/GenBank/DDBJ databases">
        <title>Fungal friends and foes A comparative genomics study of 23 Aspergillus species from section Flavi.</title>
        <authorList>
            <consortium name="DOE Joint Genome Institute"/>
            <person name="Kjaerbolling I."/>
            <person name="Vesth T.C."/>
            <person name="Frisvad J.C."/>
            <person name="Nybo J.L."/>
            <person name="Theobald S."/>
            <person name="Kildgaard S."/>
            <person name="Petersen T.I."/>
            <person name="Kuo A."/>
            <person name="Sato A."/>
            <person name="Lyhne E.K."/>
            <person name="Kogle M.E."/>
            <person name="Wiebenga A."/>
            <person name="Kun R.S."/>
            <person name="Lubbers R.J."/>
            <person name="Makela M.R."/>
            <person name="Barry K."/>
            <person name="Chovatia M."/>
            <person name="Clum A."/>
            <person name="Daum C."/>
            <person name="Haridas S."/>
            <person name="He G."/>
            <person name="LaButti K."/>
            <person name="Lipzen A."/>
            <person name="Mondo S."/>
            <person name="Pangilinan J."/>
            <person name="Riley R."/>
            <person name="Salamov A."/>
            <person name="Simmons B.A."/>
            <person name="Magnuson J.K."/>
            <person name="Henrissat B."/>
            <person name="Mortensen U.H."/>
            <person name="Larsen T.O."/>
            <person name="De vries R.P."/>
            <person name="Grigoriev I.V."/>
            <person name="Machida M."/>
            <person name="Baker S.E."/>
            <person name="Andersen M.R."/>
        </authorList>
    </citation>
    <scope>NUCLEOTIDE SEQUENCE [LARGE SCALE GENOMIC DNA]</scope>
    <source>
        <strain evidence="2 3">CBS 126849</strain>
    </source>
</reference>
<name>A0A5N6ESC7_9EURO</name>
<evidence type="ECO:0000256" key="1">
    <source>
        <dbReference type="SAM" id="SignalP"/>
    </source>
</evidence>
<protein>
    <submittedName>
        <fullName evidence="2">Uncharacterized protein</fullName>
    </submittedName>
</protein>
<evidence type="ECO:0000313" key="3">
    <source>
        <dbReference type="Proteomes" id="UP000326799"/>
    </source>
</evidence>
<dbReference type="Proteomes" id="UP000326799">
    <property type="component" value="Unassembled WGS sequence"/>
</dbReference>
<dbReference type="AlphaFoldDB" id="A0A5N6ESC7"/>
<proteinExistence type="predicted"/>
<dbReference type="EMBL" id="ML733439">
    <property type="protein sequence ID" value="KAB8219350.1"/>
    <property type="molecule type" value="Genomic_DNA"/>
</dbReference>
<organism evidence="2 3">
    <name type="scientific">Aspergillus novoparasiticus</name>
    <dbReference type="NCBI Taxonomy" id="986946"/>
    <lineage>
        <taxon>Eukaryota</taxon>
        <taxon>Fungi</taxon>
        <taxon>Dikarya</taxon>
        <taxon>Ascomycota</taxon>
        <taxon>Pezizomycotina</taxon>
        <taxon>Eurotiomycetes</taxon>
        <taxon>Eurotiomycetidae</taxon>
        <taxon>Eurotiales</taxon>
        <taxon>Aspergillaceae</taxon>
        <taxon>Aspergillus</taxon>
        <taxon>Aspergillus subgen. Circumdati</taxon>
    </lineage>
</organism>
<feature type="signal peptide" evidence="1">
    <location>
        <begin position="1"/>
        <end position="19"/>
    </location>
</feature>
<keyword evidence="3" id="KW-1185">Reference proteome</keyword>
<accession>A0A5N6ESC7</accession>
<gene>
    <name evidence="2" type="ORF">BDV33DRAFT_173786</name>
</gene>
<evidence type="ECO:0000313" key="2">
    <source>
        <dbReference type="EMBL" id="KAB8219350.1"/>
    </source>
</evidence>
<keyword evidence="1" id="KW-0732">Signal</keyword>